<dbReference type="InterPro" id="IPR036390">
    <property type="entry name" value="WH_DNA-bd_sf"/>
</dbReference>
<feature type="domain" description="HTH lysR-type" evidence="5">
    <location>
        <begin position="2"/>
        <end position="59"/>
    </location>
</feature>
<gene>
    <name evidence="6" type="ORF">D3791_05340</name>
</gene>
<keyword evidence="2" id="KW-0805">Transcription regulation</keyword>
<dbReference type="InterPro" id="IPR005119">
    <property type="entry name" value="LysR_subst-bd"/>
</dbReference>
<sequence>MFSLIQLESFVAVAEELHFGAAAERLNMTQPPLSRQIQLLERELSAKLFTRTSRNVQLTAAGEVLLPNARRLLELSRRTSVEVSRVSTGDSGTVVVGYTSVAGQSVLPALLSTAARHLPEVTLVLREAVSIDQLDALSSGNIDVGLLRPVVSRAGVQSCLVKKDRLVAALPSGHHLVTGKGVLIKELVGLPLMMYSTNEARYFYDLVIRLFDSVGTKPTITQIASQIPALLALVAAGLGVSLVPASAMDFAPPGVVFEELTGPDGLQDLNHSDIFIAWEEGSVNPAAQRLREIFIDSLENVEGTPIPEKSAPPENS</sequence>
<dbReference type="AlphaFoldDB" id="A0A6H0SG25"/>
<dbReference type="PANTHER" id="PTHR30346:SF0">
    <property type="entry name" value="HCA OPERON TRANSCRIPTIONAL ACTIVATOR HCAR"/>
    <property type="match status" value="1"/>
</dbReference>
<reference evidence="6 7" key="1">
    <citation type="submission" date="2018-09" db="EMBL/GenBank/DDBJ databases">
        <title>Glutamicibacter mishrai S5-52T (LMG 29155T = KCTC 39846T).</title>
        <authorList>
            <person name="Das S.K."/>
        </authorList>
    </citation>
    <scope>NUCLEOTIDE SEQUENCE [LARGE SCALE GENOMIC DNA]</scope>
    <source>
        <strain evidence="6 7">S5-52</strain>
    </source>
</reference>
<dbReference type="GO" id="GO:0032993">
    <property type="term" value="C:protein-DNA complex"/>
    <property type="evidence" value="ECO:0007669"/>
    <property type="project" value="TreeGrafter"/>
</dbReference>
<dbReference type="Gene3D" id="1.10.10.10">
    <property type="entry name" value="Winged helix-like DNA-binding domain superfamily/Winged helix DNA-binding domain"/>
    <property type="match status" value="1"/>
</dbReference>
<dbReference type="GO" id="GO:0003677">
    <property type="term" value="F:DNA binding"/>
    <property type="evidence" value="ECO:0007669"/>
    <property type="project" value="UniProtKB-KW"/>
</dbReference>
<dbReference type="EMBL" id="CP032549">
    <property type="protein sequence ID" value="QIV86602.1"/>
    <property type="molecule type" value="Genomic_DNA"/>
</dbReference>
<evidence type="ECO:0000313" key="6">
    <source>
        <dbReference type="EMBL" id="QIV86602.1"/>
    </source>
</evidence>
<proteinExistence type="inferred from homology"/>
<dbReference type="InterPro" id="IPR000847">
    <property type="entry name" value="LysR_HTH_N"/>
</dbReference>
<dbReference type="RefSeq" id="WP_022876127.1">
    <property type="nucleotide sequence ID" value="NZ_CP032549.1"/>
</dbReference>
<organism evidence="6 7">
    <name type="scientific">Glutamicibacter mishrai</name>
    <dbReference type="NCBI Taxonomy" id="1775880"/>
    <lineage>
        <taxon>Bacteria</taxon>
        <taxon>Bacillati</taxon>
        <taxon>Actinomycetota</taxon>
        <taxon>Actinomycetes</taxon>
        <taxon>Micrococcales</taxon>
        <taxon>Micrococcaceae</taxon>
        <taxon>Glutamicibacter</taxon>
    </lineage>
</organism>
<dbReference type="PROSITE" id="PS50931">
    <property type="entry name" value="HTH_LYSR"/>
    <property type="match status" value="1"/>
</dbReference>
<dbReference type="GO" id="GO:0003700">
    <property type="term" value="F:DNA-binding transcription factor activity"/>
    <property type="evidence" value="ECO:0007669"/>
    <property type="project" value="InterPro"/>
</dbReference>
<dbReference type="Pfam" id="PF03466">
    <property type="entry name" value="LysR_substrate"/>
    <property type="match status" value="1"/>
</dbReference>
<keyword evidence="7" id="KW-1185">Reference proteome</keyword>
<dbReference type="InterPro" id="IPR036388">
    <property type="entry name" value="WH-like_DNA-bd_sf"/>
</dbReference>
<keyword evidence="4" id="KW-0804">Transcription</keyword>
<dbReference type="Pfam" id="PF00126">
    <property type="entry name" value="HTH_1"/>
    <property type="match status" value="1"/>
</dbReference>
<protein>
    <submittedName>
        <fullName evidence="6">LysR family transcriptional regulator</fullName>
    </submittedName>
</protein>
<evidence type="ECO:0000256" key="3">
    <source>
        <dbReference type="ARBA" id="ARBA00023125"/>
    </source>
</evidence>
<dbReference type="Gene3D" id="3.40.190.10">
    <property type="entry name" value="Periplasmic binding protein-like II"/>
    <property type="match status" value="2"/>
</dbReference>
<name>A0A6H0SG25_9MICC</name>
<evidence type="ECO:0000259" key="5">
    <source>
        <dbReference type="PROSITE" id="PS50931"/>
    </source>
</evidence>
<dbReference type="FunFam" id="1.10.10.10:FF:000001">
    <property type="entry name" value="LysR family transcriptional regulator"/>
    <property type="match status" value="1"/>
</dbReference>
<dbReference type="PRINTS" id="PR00039">
    <property type="entry name" value="HTHLYSR"/>
</dbReference>
<accession>A0A6H0SG25</accession>
<evidence type="ECO:0000313" key="7">
    <source>
        <dbReference type="Proteomes" id="UP000502331"/>
    </source>
</evidence>
<comment type="similarity">
    <text evidence="1">Belongs to the LysR transcriptional regulatory family.</text>
</comment>
<dbReference type="SUPFAM" id="SSF46785">
    <property type="entry name" value="Winged helix' DNA-binding domain"/>
    <property type="match status" value="1"/>
</dbReference>
<keyword evidence="3" id="KW-0238">DNA-binding</keyword>
<dbReference type="Proteomes" id="UP000502331">
    <property type="component" value="Chromosome"/>
</dbReference>
<evidence type="ECO:0000256" key="2">
    <source>
        <dbReference type="ARBA" id="ARBA00023015"/>
    </source>
</evidence>
<dbReference type="SUPFAM" id="SSF53850">
    <property type="entry name" value="Periplasmic binding protein-like II"/>
    <property type="match status" value="1"/>
</dbReference>
<evidence type="ECO:0000256" key="4">
    <source>
        <dbReference type="ARBA" id="ARBA00023163"/>
    </source>
</evidence>
<dbReference type="PANTHER" id="PTHR30346">
    <property type="entry name" value="TRANSCRIPTIONAL DUAL REGULATOR HCAR-RELATED"/>
    <property type="match status" value="1"/>
</dbReference>
<evidence type="ECO:0000256" key="1">
    <source>
        <dbReference type="ARBA" id="ARBA00009437"/>
    </source>
</evidence>